<dbReference type="Pfam" id="PF00169">
    <property type="entry name" value="PH"/>
    <property type="match status" value="1"/>
</dbReference>
<keyword evidence="3" id="KW-0677">Repeat</keyword>
<dbReference type="AlphaFoldDB" id="A0A6A4WC63"/>
<evidence type="ECO:0000256" key="1">
    <source>
        <dbReference type="ARBA" id="ARBA00022468"/>
    </source>
</evidence>
<dbReference type="EMBL" id="VIIS01001345">
    <property type="protein sequence ID" value="KAF0299638.1"/>
    <property type="molecule type" value="Genomic_DNA"/>
</dbReference>
<dbReference type="InterPro" id="IPR023152">
    <property type="entry name" value="RasGAP_CS"/>
</dbReference>
<dbReference type="Pfam" id="PF00168">
    <property type="entry name" value="C2"/>
    <property type="match status" value="2"/>
</dbReference>
<evidence type="ECO:0000259" key="9">
    <source>
        <dbReference type="PROSITE" id="PS50018"/>
    </source>
</evidence>
<dbReference type="Gene3D" id="2.60.40.150">
    <property type="entry name" value="C2 domain"/>
    <property type="match status" value="2"/>
</dbReference>
<dbReference type="SUPFAM" id="SSF50729">
    <property type="entry name" value="PH domain-like"/>
    <property type="match status" value="1"/>
</dbReference>
<evidence type="ECO:0000259" key="7">
    <source>
        <dbReference type="PROSITE" id="PS50003"/>
    </source>
</evidence>
<dbReference type="InterPro" id="IPR008936">
    <property type="entry name" value="Rho_GTPase_activation_prot"/>
</dbReference>
<dbReference type="Pfam" id="PF00779">
    <property type="entry name" value="BTK"/>
    <property type="match status" value="1"/>
</dbReference>
<dbReference type="InterPro" id="IPR039360">
    <property type="entry name" value="Ras_GTPase"/>
</dbReference>
<feature type="domain" description="C2" evidence="8">
    <location>
        <begin position="1"/>
        <end position="113"/>
    </location>
</feature>
<dbReference type="GO" id="GO:0035556">
    <property type="term" value="P:intracellular signal transduction"/>
    <property type="evidence" value="ECO:0007669"/>
    <property type="project" value="InterPro"/>
</dbReference>
<dbReference type="CDD" id="cd05128">
    <property type="entry name" value="RasGAP_GAP1_like"/>
    <property type="match status" value="1"/>
</dbReference>
<dbReference type="PANTHER" id="PTHR10194:SF148">
    <property type="entry name" value="GTPASE-ACTIVATING PROTEIN"/>
    <property type="match status" value="1"/>
</dbReference>
<keyword evidence="4 6" id="KW-0863">Zinc-finger</keyword>
<dbReference type="SMART" id="SM00323">
    <property type="entry name" value="RasGAP"/>
    <property type="match status" value="1"/>
</dbReference>
<dbReference type="GO" id="GO:0008270">
    <property type="term" value="F:zinc ion binding"/>
    <property type="evidence" value="ECO:0007669"/>
    <property type="project" value="UniProtKB-KW"/>
</dbReference>
<feature type="domain" description="C2" evidence="8">
    <location>
        <begin position="124"/>
        <end position="262"/>
    </location>
</feature>
<gene>
    <name evidence="10" type="primary">RASA3_1</name>
    <name evidence="10" type="ORF">FJT64_027685</name>
</gene>
<dbReference type="SMART" id="SM00239">
    <property type="entry name" value="C2"/>
    <property type="match status" value="2"/>
</dbReference>
<name>A0A6A4WC63_AMPAM</name>
<evidence type="ECO:0000256" key="4">
    <source>
        <dbReference type="ARBA" id="ARBA00022771"/>
    </source>
</evidence>
<dbReference type="SUPFAM" id="SSF48350">
    <property type="entry name" value="GTPase activation domain, GAP"/>
    <property type="match status" value="1"/>
</dbReference>
<dbReference type="InterPro" id="IPR000008">
    <property type="entry name" value="C2_dom"/>
</dbReference>
<dbReference type="PROSITE" id="PS50018">
    <property type="entry name" value="RAS_GTPASE_ACTIV_2"/>
    <property type="match status" value="1"/>
</dbReference>
<dbReference type="InterPro" id="IPR001562">
    <property type="entry name" value="Znf_Btk_motif"/>
</dbReference>
<comment type="caution">
    <text evidence="10">The sequence shown here is derived from an EMBL/GenBank/DDBJ whole genome shotgun (WGS) entry which is preliminary data.</text>
</comment>
<keyword evidence="1" id="KW-0343">GTPase activation</keyword>
<evidence type="ECO:0000256" key="3">
    <source>
        <dbReference type="ARBA" id="ARBA00022737"/>
    </source>
</evidence>
<dbReference type="InterPro" id="IPR011993">
    <property type="entry name" value="PH-like_dom_sf"/>
</dbReference>
<proteinExistence type="predicted"/>
<feature type="domain" description="Ras-GAP" evidence="9">
    <location>
        <begin position="327"/>
        <end position="521"/>
    </location>
</feature>
<dbReference type="Proteomes" id="UP000440578">
    <property type="component" value="Unassembled WGS sequence"/>
</dbReference>
<dbReference type="PANTHER" id="PTHR10194">
    <property type="entry name" value="RAS GTPASE-ACTIVATING PROTEINS"/>
    <property type="match status" value="1"/>
</dbReference>
<sequence>MASNARVRVEERIKINIGEAKNLPSRGHGSVGGRDVFCTVNLDQEEVHRTNTVEKTLNPFFGDEYNFDIPRKFRWLSFYIYDRERSGKQDKVLGKVSIKKEDLRKYQGKDHWFDILPVDCDSEVQGEVHLEVRLEPIQKSEDAPTLTRLSVRVIECNGLTKNNGACDPHVNVSLWCENEKLESKRTKRKGKTTSPTFNETFHFEIPQRPGEITADSLAALQLRVTVWHDSPGIFGNIFLGEVRVPLTGEAGLKLNLSHDTWYFLQPRENNRVIAHDLGSLRLKLNYTSDEVISSKHYDQLLSLVLQSPMVKPVTCSAAYILGQVVSNKQEAAEPLVRLFLHHGKIVPFIESLSEREIALETDPNTIFRGNTLVSKCMDELMKLAGLHYLHTVLRPVVERIYQERRPCEVDPGKLGDGERLETNFANLKGYIQETFAAISKSAYQCPSTMCRVFAALKRQARVFFPDNQEVQYCVLSGFVFLRFFAPALLNPKLFDLTQEQLDPQTSRTLKLISKTINSLGSCVGSRSSVVSCKEEYMMAINKDFFTDSYLQKLRLFLDVISTESAPHQALDSPIILKEGQLVKRAMSRRISLNIFRPSFVRRHFCLTTRGLSYSVSKGERPRHEIPVDNIRGVEPVDEAVFKKRNMFRIVQPDRDLYMQANNCVEQKEWVDILSKVVSHNLDKTEQYHPGLFREAAGWTCCRSPTQTAIGCAPVTADKLHADIKLATDSDREMERLYALFSAHLEQLRRLQESFSYHPAYAGDPSFEPKDTVVGYNTVASIISAVNSLQQEHHDHDRSRARGIRYGSRMAPIGDDNYLQLRAAAASESGPRRYRPVGSTPG</sequence>
<evidence type="ECO:0000256" key="6">
    <source>
        <dbReference type="PROSITE-ProRule" id="PRU00432"/>
    </source>
</evidence>
<dbReference type="InterPro" id="IPR001849">
    <property type="entry name" value="PH_domain"/>
</dbReference>
<dbReference type="Gene3D" id="1.10.506.10">
    <property type="entry name" value="GTPase Activation - p120gap, domain 1"/>
    <property type="match status" value="1"/>
</dbReference>
<accession>A0A6A4WC63</accession>
<feature type="domain" description="PH" evidence="7">
    <location>
        <begin position="574"/>
        <end position="678"/>
    </location>
</feature>
<dbReference type="SMART" id="SM00233">
    <property type="entry name" value="PH"/>
    <property type="match status" value="1"/>
</dbReference>
<dbReference type="InterPro" id="IPR001936">
    <property type="entry name" value="RasGAP_dom"/>
</dbReference>
<evidence type="ECO:0000256" key="5">
    <source>
        <dbReference type="ARBA" id="ARBA00022833"/>
    </source>
</evidence>
<dbReference type="PROSITE" id="PS51113">
    <property type="entry name" value="ZF_BTK"/>
    <property type="match status" value="1"/>
</dbReference>
<keyword evidence="2" id="KW-0479">Metal-binding</keyword>
<evidence type="ECO:0000313" key="11">
    <source>
        <dbReference type="Proteomes" id="UP000440578"/>
    </source>
</evidence>
<dbReference type="PROSITE" id="PS50003">
    <property type="entry name" value="PH_DOMAIN"/>
    <property type="match status" value="1"/>
</dbReference>
<dbReference type="OrthoDB" id="1562946at2759"/>
<dbReference type="InterPro" id="IPR035892">
    <property type="entry name" value="C2_domain_sf"/>
</dbReference>
<dbReference type="Gene3D" id="2.30.29.30">
    <property type="entry name" value="Pleckstrin-homology domain (PH domain)/Phosphotyrosine-binding domain (PTB)"/>
    <property type="match status" value="1"/>
</dbReference>
<keyword evidence="11" id="KW-1185">Reference proteome</keyword>
<dbReference type="PROSITE" id="PS50004">
    <property type="entry name" value="C2"/>
    <property type="match status" value="2"/>
</dbReference>
<evidence type="ECO:0000259" key="8">
    <source>
        <dbReference type="PROSITE" id="PS50004"/>
    </source>
</evidence>
<evidence type="ECO:0000256" key="2">
    <source>
        <dbReference type="ARBA" id="ARBA00022723"/>
    </source>
</evidence>
<reference evidence="10 11" key="1">
    <citation type="submission" date="2019-07" db="EMBL/GenBank/DDBJ databases">
        <title>Draft genome assembly of a fouling barnacle, Amphibalanus amphitrite (Darwin, 1854): The first reference genome for Thecostraca.</title>
        <authorList>
            <person name="Kim W."/>
        </authorList>
    </citation>
    <scope>NUCLEOTIDE SEQUENCE [LARGE SCALE GENOMIC DNA]</scope>
    <source>
        <strain evidence="10">SNU_AA5</strain>
        <tissue evidence="10">Soma without cirri and trophi</tissue>
    </source>
</reference>
<dbReference type="PROSITE" id="PS00509">
    <property type="entry name" value="RAS_GTPASE_ACTIV_1"/>
    <property type="match status" value="1"/>
</dbReference>
<dbReference type="SUPFAM" id="SSF49562">
    <property type="entry name" value="C2 domain (Calcium/lipid-binding domain, CaLB)"/>
    <property type="match status" value="2"/>
</dbReference>
<dbReference type="GO" id="GO:0005096">
    <property type="term" value="F:GTPase activator activity"/>
    <property type="evidence" value="ECO:0007669"/>
    <property type="project" value="UniProtKB-KW"/>
</dbReference>
<dbReference type="Pfam" id="PF00616">
    <property type="entry name" value="RasGAP"/>
    <property type="match status" value="2"/>
</dbReference>
<organism evidence="10 11">
    <name type="scientific">Amphibalanus amphitrite</name>
    <name type="common">Striped barnacle</name>
    <name type="synonym">Balanus amphitrite</name>
    <dbReference type="NCBI Taxonomy" id="1232801"/>
    <lineage>
        <taxon>Eukaryota</taxon>
        <taxon>Metazoa</taxon>
        <taxon>Ecdysozoa</taxon>
        <taxon>Arthropoda</taxon>
        <taxon>Crustacea</taxon>
        <taxon>Multicrustacea</taxon>
        <taxon>Cirripedia</taxon>
        <taxon>Thoracica</taxon>
        <taxon>Thoracicalcarea</taxon>
        <taxon>Balanomorpha</taxon>
        <taxon>Balanoidea</taxon>
        <taxon>Balanidae</taxon>
        <taxon>Amphibalaninae</taxon>
        <taxon>Amphibalanus</taxon>
    </lineage>
</organism>
<evidence type="ECO:0000313" key="10">
    <source>
        <dbReference type="EMBL" id="KAF0299638.1"/>
    </source>
</evidence>
<keyword evidence="5" id="KW-0862">Zinc</keyword>
<protein>
    <submittedName>
        <fullName evidence="10">Ras GTPase-activating protein 3</fullName>
    </submittedName>
</protein>